<dbReference type="HAMAP" id="MF_00376">
    <property type="entry name" value="Dephospho_CoA_kinase"/>
    <property type="match status" value="1"/>
</dbReference>
<dbReference type="SUPFAM" id="SSF52540">
    <property type="entry name" value="P-loop containing nucleoside triphosphate hydrolases"/>
    <property type="match status" value="1"/>
</dbReference>
<comment type="pathway">
    <text evidence="3">Cofactor biosynthesis; coenzyme A biosynthesis; CoA from (R)-pantothenate: step 5/5.</text>
</comment>
<keyword evidence="3" id="KW-0963">Cytoplasm</keyword>
<dbReference type="UniPathway" id="UPA00241">
    <property type="reaction ID" value="UER00356"/>
</dbReference>
<dbReference type="Gene3D" id="3.40.50.300">
    <property type="entry name" value="P-loop containing nucleotide triphosphate hydrolases"/>
    <property type="match status" value="1"/>
</dbReference>
<dbReference type="GO" id="GO:0004140">
    <property type="term" value="F:dephospho-CoA kinase activity"/>
    <property type="evidence" value="ECO:0007669"/>
    <property type="project" value="UniProtKB-UniRule"/>
</dbReference>
<dbReference type="GO" id="GO:0005524">
    <property type="term" value="F:ATP binding"/>
    <property type="evidence" value="ECO:0007669"/>
    <property type="project" value="UniProtKB-UniRule"/>
</dbReference>
<dbReference type="EC" id="2.7.1.24" evidence="3 4"/>
<evidence type="ECO:0000256" key="4">
    <source>
        <dbReference type="NCBIfam" id="TIGR00152"/>
    </source>
</evidence>
<evidence type="ECO:0000256" key="1">
    <source>
        <dbReference type="ARBA" id="ARBA00022741"/>
    </source>
</evidence>
<protein>
    <recommendedName>
        <fullName evidence="3 4">Dephospho-CoA kinase</fullName>
        <ecNumber evidence="3 4">2.7.1.24</ecNumber>
    </recommendedName>
    <alternativeName>
        <fullName evidence="3">Dephosphocoenzyme A kinase</fullName>
    </alternativeName>
</protein>
<name>A0A542Y2L8_9MICO</name>
<dbReference type="Pfam" id="PF01121">
    <property type="entry name" value="CoaE"/>
    <property type="match status" value="1"/>
</dbReference>
<keyword evidence="3" id="KW-0173">Coenzyme A biosynthesis</keyword>
<dbReference type="NCBIfam" id="TIGR00152">
    <property type="entry name" value="dephospho-CoA kinase"/>
    <property type="match status" value="1"/>
</dbReference>
<dbReference type="OrthoDB" id="9812943at2"/>
<comment type="caution">
    <text evidence="5">The sequence shown here is derived from an EMBL/GenBank/DDBJ whole genome shotgun (WGS) entry which is preliminary data.</text>
</comment>
<keyword evidence="3" id="KW-0808">Transferase</keyword>
<dbReference type="GO" id="GO:0005737">
    <property type="term" value="C:cytoplasm"/>
    <property type="evidence" value="ECO:0007669"/>
    <property type="project" value="UniProtKB-SubCell"/>
</dbReference>
<evidence type="ECO:0000313" key="6">
    <source>
        <dbReference type="Proteomes" id="UP000319094"/>
    </source>
</evidence>
<dbReference type="InterPro" id="IPR027417">
    <property type="entry name" value="P-loop_NTPase"/>
</dbReference>
<comment type="similarity">
    <text evidence="3">Belongs to the CoaE family.</text>
</comment>
<keyword evidence="3 5" id="KW-0418">Kinase</keyword>
<accession>A0A542Y2L8</accession>
<sequence>MQLIALTGGIASGKSTVGRRLEELGAVRIDADQLARDAVAAGSPGLSRIVSRFGAELLAADGELDRAALGERVFRDPEELAALNAIVHPEVRRLAAERIADAEGADPRAIVVYEIPLFVESGAASAEGGFAWDWVLVAEAPANTRIARMIELRGMDEGDARRRIANQASDAERRAVADVVIDTSGTEPDTLAQVDAFWRRIGGHPAG</sequence>
<dbReference type="Proteomes" id="UP000319094">
    <property type="component" value="Unassembled WGS sequence"/>
</dbReference>
<dbReference type="CDD" id="cd02022">
    <property type="entry name" value="DPCK"/>
    <property type="match status" value="1"/>
</dbReference>
<dbReference type="PANTHER" id="PTHR10695">
    <property type="entry name" value="DEPHOSPHO-COA KINASE-RELATED"/>
    <property type="match status" value="1"/>
</dbReference>
<keyword evidence="6" id="KW-1185">Reference proteome</keyword>
<organism evidence="5 6">
    <name type="scientific">Leucobacter komagatae</name>
    <dbReference type="NCBI Taxonomy" id="55969"/>
    <lineage>
        <taxon>Bacteria</taxon>
        <taxon>Bacillati</taxon>
        <taxon>Actinomycetota</taxon>
        <taxon>Actinomycetes</taxon>
        <taxon>Micrococcales</taxon>
        <taxon>Microbacteriaceae</taxon>
        <taxon>Leucobacter</taxon>
    </lineage>
</organism>
<feature type="binding site" evidence="3">
    <location>
        <begin position="11"/>
        <end position="16"/>
    </location>
    <ligand>
        <name>ATP</name>
        <dbReference type="ChEBI" id="CHEBI:30616"/>
    </ligand>
</feature>
<dbReference type="EMBL" id="VFON01000001">
    <property type="protein sequence ID" value="TQL42320.1"/>
    <property type="molecule type" value="Genomic_DNA"/>
</dbReference>
<keyword evidence="2 3" id="KW-0067">ATP-binding</keyword>
<comment type="subcellular location">
    <subcellularLocation>
        <location evidence="3">Cytoplasm</location>
    </subcellularLocation>
</comment>
<evidence type="ECO:0000256" key="3">
    <source>
        <dbReference type="HAMAP-Rule" id="MF_00376"/>
    </source>
</evidence>
<dbReference type="InterPro" id="IPR001977">
    <property type="entry name" value="Depp_CoAkinase"/>
</dbReference>
<evidence type="ECO:0000256" key="2">
    <source>
        <dbReference type="ARBA" id="ARBA00022840"/>
    </source>
</evidence>
<gene>
    <name evidence="3" type="primary">coaE</name>
    <name evidence="5" type="ORF">FB468_0307</name>
</gene>
<dbReference type="NCBIfam" id="NF002879">
    <property type="entry name" value="PRK03333.1"/>
    <property type="match status" value="1"/>
</dbReference>
<reference evidence="5 6" key="1">
    <citation type="submission" date="2019-06" db="EMBL/GenBank/DDBJ databases">
        <title>Sequencing the genomes of 1000 actinobacteria strains.</title>
        <authorList>
            <person name="Klenk H.-P."/>
        </authorList>
    </citation>
    <scope>NUCLEOTIDE SEQUENCE [LARGE SCALE GENOMIC DNA]</scope>
    <source>
        <strain evidence="5 6">DSM 8803</strain>
    </source>
</reference>
<evidence type="ECO:0000313" key="5">
    <source>
        <dbReference type="EMBL" id="TQL42320.1"/>
    </source>
</evidence>
<comment type="function">
    <text evidence="3">Catalyzes the phosphorylation of the 3'-hydroxyl group of dephosphocoenzyme A to form coenzyme A.</text>
</comment>
<comment type="catalytic activity">
    <reaction evidence="3">
        <text>3'-dephospho-CoA + ATP = ADP + CoA + H(+)</text>
        <dbReference type="Rhea" id="RHEA:18245"/>
        <dbReference type="ChEBI" id="CHEBI:15378"/>
        <dbReference type="ChEBI" id="CHEBI:30616"/>
        <dbReference type="ChEBI" id="CHEBI:57287"/>
        <dbReference type="ChEBI" id="CHEBI:57328"/>
        <dbReference type="ChEBI" id="CHEBI:456216"/>
        <dbReference type="EC" id="2.7.1.24"/>
    </reaction>
</comment>
<dbReference type="PROSITE" id="PS51219">
    <property type="entry name" value="DPCK"/>
    <property type="match status" value="1"/>
</dbReference>
<dbReference type="AlphaFoldDB" id="A0A542Y2L8"/>
<dbReference type="RefSeq" id="WP_141885791.1">
    <property type="nucleotide sequence ID" value="NZ_BAAAUY010000015.1"/>
</dbReference>
<dbReference type="GO" id="GO:0015937">
    <property type="term" value="P:coenzyme A biosynthetic process"/>
    <property type="evidence" value="ECO:0007669"/>
    <property type="project" value="UniProtKB-UniRule"/>
</dbReference>
<dbReference type="PANTHER" id="PTHR10695:SF46">
    <property type="entry name" value="BIFUNCTIONAL COENZYME A SYNTHASE-RELATED"/>
    <property type="match status" value="1"/>
</dbReference>
<keyword evidence="1 3" id="KW-0547">Nucleotide-binding</keyword>
<proteinExistence type="inferred from homology"/>